<feature type="transmembrane region" description="Helical" evidence="6">
    <location>
        <begin position="150"/>
        <end position="169"/>
    </location>
</feature>
<dbReference type="RefSeq" id="WP_159453861.1">
    <property type="nucleotide sequence ID" value="NZ_FWFP01000003.1"/>
</dbReference>
<evidence type="ECO:0000256" key="6">
    <source>
        <dbReference type="SAM" id="Phobius"/>
    </source>
</evidence>
<feature type="domain" description="EamA" evidence="7">
    <location>
        <begin position="157"/>
        <end position="283"/>
    </location>
</feature>
<organism evidence="8 9">
    <name type="scientific">Ruegeria meonggei</name>
    <dbReference type="NCBI Taxonomy" id="1446476"/>
    <lineage>
        <taxon>Bacteria</taxon>
        <taxon>Pseudomonadati</taxon>
        <taxon>Pseudomonadota</taxon>
        <taxon>Alphaproteobacteria</taxon>
        <taxon>Rhodobacterales</taxon>
        <taxon>Roseobacteraceae</taxon>
        <taxon>Ruegeria</taxon>
    </lineage>
</organism>
<keyword evidence="5 6" id="KW-0472">Membrane</keyword>
<feature type="transmembrane region" description="Helical" evidence="6">
    <location>
        <begin position="99"/>
        <end position="120"/>
    </location>
</feature>
<reference evidence="9" key="1">
    <citation type="submission" date="2017-03" db="EMBL/GenBank/DDBJ databases">
        <authorList>
            <person name="Rodrigo-Torres L."/>
            <person name="Arahal R.D."/>
            <person name="Lucena T."/>
        </authorList>
    </citation>
    <scope>NUCLEOTIDE SEQUENCE [LARGE SCALE GENOMIC DNA]</scope>
    <source>
        <strain evidence="9">CECT 8411</strain>
    </source>
</reference>
<keyword evidence="9" id="KW-1185">Reference proteome</keyword>
<evidence type="ECO:0000256" key="3">
    <source>
        <dbReference type="ARBA" id="ARBA00022692"/>
    </source>
</evidence>
<gene>
    <name evidence="8" type="primary">ribN_6</name>
    <name evidence="8" type="ORF">RUM8411_01447</name>
</gene>
<feature type="domain" description="EamA" evidence="7">
    <location>
        <begin position="9"/>
        <end position="142"/>
    </location>
</feature>
<evidence type="ECO:0000256" key="5">
    <source>
        <dbReference type="ARBA" id="ARBA00023136"/>
    </source>
</evidence>
<name>A0A1X6YWS6_9RHOB</name>
<dbReference type="Proteomes" id="UP000193778">
    <property type="component" value="Unassembled WGS sequence"/>
</dbReference>
<feature type="transmembrane region" description="Helical" evidence="6">
    <location>
        <begin position="75"/>
        <end position="93"/>
    </location>
</feature>
<evidence type="ECO:0000259" key="7">
    <source>
        <dbReference type="Pfam" id="PF00892"/>
    </source>
</evidence>
<comment type="subcellular location">
    <subcellularLocation>
        <location evidence="1">Membrane</location>
        <topology evidence="1">Multi-pass membrane protein</topology>
    </subcellularLocation>
</comment>
<feature type="transmembrane region" description="Helical" evidence="6">
    <location>
        <begin position="265"/>
        <end position="283"/>
    </location>
</feature>
<dbReference type="EMBL" id="FWFP01000003">
    <property type="protein sequence ID" value="SLN33616.1"/>
    <property type="molecule type" value="Genomic_DNA"/>
</dbReference>
<dbReference type="GO" id="GO:0016020">
    <property type="term" value="C:membrane"/>
    <property type="evidence" value="ECO:0007669"/>
    <property type="project" value="UniProtKB-SubCell"/>
</dbReference>
<feature type="transmembrane region" description="Helical" evidence="6">
    <location>
        <begin position="44"/>
        <end position="63"/>
    </location>
</feature>
<evidence type="ECO:0000256" key="2">
    <source>
        <dbReference type="ARBA" id="ARBA00009853"/>
    </source>
</evidence>
<accession>A0A1X6YWS6</accession>
<keyword evidence="4 6" id="KW-1133">Transmembrane helix</keyword>
<feature type="transmembrane region" description="Helical" evidence="6">
    <location>
        <begin position="127"/>
        <end position="144"/>
    </location>
</feature>
<dbReference type="OrthoDB" id="9807937at2"/>
<sequence>METANGKIKGAIWILIAAFCFALMNALAKEIPQTDGGGIPVLQLALARYAVAALVLLPLVLSRKSHWKPTHPERYFVRTIAGFGGIVLMFVAVNFVPLAAATAIGFTSPIFAMLFAAWFLSERMNRRRWAIGCLGLIGAIVIAAPEGSGVSWAGLIPFAAAIFMGAEVTSIKWLSQSRDHAITIIFYSNLAGALLALIGAFPVWVEPTLHQLGLLTLLGTVAVIGQFCVLRGARLAEASFLAPLFYASLVYSALLGFVFFAEVPALTTVIGCLIILSCAFLLTREGRTQKA</sequence>
<dbReference type="PANTHER" id="PTHR22911">
    <property type="entry name" value="ACYL-MALONYL CONDENSING ENZYME-RELATED"/>
    <property type="match status" value="1"/>
</dbReference>
<keyword evidence="3 6" id="KW-0812">Transmembrane</keyword>
<dbReference type="InterPro" id="IPR037185">
    <property type="entry name" value="EmrE-like"/>
</dbReference>
<evidence type="ECO:0000313" key="9">
    <source>
        <dbReference type="Proteomes" id="UP000193778"/>
    </source>
</evidence>
<dbReference type="PANTHER" id="PTHR22911:SF6">
    <property type="entry name" value="SOLUTE CARRIER FAMILY 35 MEMBER G1"/>
    <property type="match status" value="1"/>
</dbReference>
<proteinExistence type="inferred from homology"/>
<evidence type="ECO:0000313" key="8">
    <source>
        <dbReference type="EMBL" id="SLN33616.1"/>
    </source>
</evidence>
<dbReference type="SUPFAM" id="SSF103481">
    <property type="entry name" value="Multidrug resistance efflux transporter EmrE"/>
    <property type="match status" value="2"/>
</dbReference>
<comment type="similarity">
    <text evidence="2">Belongs to the drug/metabolite transporter (DMT) superfamily. 10 TMS drug/metabolite exporter (DME) (TC 2.A.7.3) family.</text>
</comment>
<feature type="transmembrane region" description="Helical" evidence="6">
    <location>
        <begin position="240"/>
        <end position="259"/>
    </location>
</feature>
<dbReference type="AlphaFoldDB" id="A0A1X6YWS6"/>
<dbReference type="Pfam" id="PF00892">
    <property type="entry name" value="EamA"/>
    <property type="match status" value="2"/>
</dbReference>
<evidence type="ECO:0000256" key="4">
    <source>
        <dbReference type="ARBA" id="ARBA00022989"/>
    </source>
</evidence>
<protein>
    <submittedName>
        <fullName evidence="8">Riboflavin transporter</fullName>
    </submittedName>
</protein>
<feature type="transmembrane region" description="Helical" evidence="6">
    <location>
        <begin position="181"/>
        <end position="205"/>
    </location>
</feature>
<dbReference type="InterPro" id="IPR000620">
    <property type="entry name" value="EamA_dom"/>
</dbReference>
<evidence type="ECO:0000256" key="1">
    <source>
        <dbReference type="ARBA" id="ARBA00004141"/>
    </source>
</evidence>
<feature type="transmembrane region" description="Helical" evidence="6">
    <location>
        <begin position="211"/>
        <end position="233"/>
    </location>
</feature>